<accession>A0ABW8ZV46</accession>
<evidence type="ECO:0000256" key="1">
    <source>
        <dbReference type="SAM" id="MobiDB-lite"/>
    </source>
</evidence>
<proteinExistence type="predicted"/>
<dbReference type="InterPro" id="IPR013390">
    <property type="entry name" value="T3SS_HpaP"/>
</dbReference>
<sequence length="216" mass="23799">MIESRSLRIIPGDLAAEQKADEARVRAFDYAGLARRTRMQRLAARSHDADNARVTGGKDESGGGRPRMFESRDEEERDGYADESGDIGDQAAASQREAVTQRVCGATLPVVDALFRTQGQFLELATSLASEVTAFCSDPAIGNAGNWEVQMPLDKAVLPDTTLYLSLSCFRLSLRFDTSSTETKQLLLNHSTMLEREIDSLLKAWGAPRDIELTVW</sequence>
<dbReference type="RefSeq" id="WP_279225173.1">
    <property type="nucleotide sequence ID" value="NZ_JAQQFH010000013.1"/>
</dbReference>
<keyword evidence="3" id="KW-1185">Reference proteome</keyword>
<name>A0ABW8ZV46_9BURK</name>
<evidence type="ECO:0000313" key="2">
    <source>
        <dbReference type="EMBL" id="MFL9886198.1"/>
    </source>
</evidence>
<feature type="compositionally biased region" description="Basic and acidic residues" evidence="1">
    <location>
        <begin position="45"/>
        <end position="71"/>
    </location>
</feature>
<dbReference type="Proteomes" id="UP001629249">
    <property type="component" value="Unassembled WGS sequence"/>
</dbReference>
<gene>
    <name evidence="2" type="primary">sctP</name>
    <name evidence="2" type="ORF">PQR66_24370</name>
</gene>
<reference evidence="2 3" key="1">
    <citation type="journal article" date="2024" name="Chem. Sci.">
        <title>Discovery of megapolipeptins by genome mining of a Burkholderiales bacteria collection.</title>
        <authorList>
            <person name="Paulo B.S."/>
            <person name="Recchia M.J.J."/>
            <person name="Lee S."/>
            <person name="Fergusson C.H."/>
            <person name="Romanowski S.B."/>
            <person name="Hernandez A."/>
            <person name="Krull N."/>
            <person name="Liu D.Y."/>
            <person name="Cavanagh H."/>
            <person name="Bos A."/>
            <person name="Gray C.A."/>
            <person name="Murphy B.T."/>
            <person name="Linington R.G."/>
            <person name="Eustaquio A.S."/>
        </authorList>
    </citation>
    <scope>NUCLEOTIDE SEQUENCE [LARGE SCALE GENOMIC DNA]</scope>
    <source>
        <strain evidence="2 3">RL16-012-BIC-B</strain>
    </source>
</reference>
<evidence type="ECO:0000313" key="3">
    <source>
        <dbReference type="Proteomes" id="UP001629249"/>
    </source>
</evidence>
<dbReference type="Pfam" id="PF09483">
    <property type="entry name" value="HpaP"/>
    <property type="match status" value="1"/>
</dbReference>
<feature type="region of interest" description="Disordered" evidence="1">
    <location>
        <begin position="42"/>
        <end position="94"/>
    </location>
</feature>
<dbReference type="NCBIfam" id="TIGR02557">
    <property type="entry name" value="HpaP"/>
    <property type="match status" value="1"/>
</dbReference>
<feature type="compositionally biased region" description="Acidic residues" evidence="1">
    <location>
        <begin position="72"/>
        <end position="86"/>
    </location>
</feature>
<dbReference type="EMBL" id="JAQQFN010000020">
    <property type="protein sequence ID" value="MFL9886198.1"/>
    <property type="molecule type" value="Genomic_DNA"/>
</dbReference>
<comment type="caution">
    <text evidence="2">The sequence shown here is derived from an EMBL/GenBank/DDBJ whole genome shotgun (WGS) entry which is preliminary data.</text>
</comment>
<organism evidence="2 3">
    <name type="scientific">Paraburkholderia agricolaris</name>
    <dbReference type="NCBI Taxonomy" id="2152888"/>
    <lineage>
        <taxon>Bacteria</taxon>
        <taxon>Pseudomonadati</taxon>
        <taxon>Pseudomonadota</taxon>
        <taxon>Betaproteobacteria</taxon>
        <taxon>Burkholderiales</taxon>
        <taxon>Burkholderiaceae</taxon>
        <taxon>Paraburkholderia</taxon>
    </lineage>
</organism>
<protein>
    <submittedName>
        <fullName evidence="2">Type III secretion system protein SctP</fullName>
    </submittedName>
</protein>